<organism evidence="11 12">
    <name type="scientific">Bordetella petrii</name>
    <dbReference type="NCBI Taxonomy" id="94624"/>
    <lineage>
        <taxon>Bacteria</taxon>
        <taxon>Pseudomonadati</taxon>
        <taxon>Pseudomonadota</taxon>
        <taxon>Betaproteobacteria</taxon>
        <taxon>Burkholderiales</taxon>
        <taxon>Alcaligenaceae</taxon>
        <taxon>Bordetella</taxon>
    </lineage>
</organism>
<keyword evidence="7 9" id="KW-1133">Transmembrane helix</keyword>
<evidence type="ECO:0000313" key="11">
    <source>
        <dbReference type="EMBL" id="MDM9557758.1"/>
    </source>
</evidence>
<reference evidence="11" key="1">
    <citation type="submission" date="2023-06" db="EMBL/GenBank/DDBJ databases">
        <title>full genome analysis of Phenantherene degrader P3.</title>
        <authorList>
            <person name="Akbar A."/>
            <person name="Rahmeh R."/>
            <person name="Kishk M."/>
        </authorList>
    </citation>
    <scope>NUCLEOTIDE SEQUENCE</scope>
    <source>
        <strain evidence="11">P3</strain>
    </source>
</reference>
<evidence type="ECO:0000256" key="8">
    <source>
        <dbReference type="ARBA" id="ARBA00023136"/>
    </source>
</evidence>
<name>A0ABT7VXV8_9BORD</name>
<keyword evidence="6 9" id="KW-0812">Transmembrane</keyword>
<keyword evidence="3 9" id="KW-0813">Transport</keyword>
<evidence type="ECO:0000259" key="10">
    <source>
        <dbReference type="PROSITE" id="PS51012"/>
    </source>
</evidence>
<dbReference type="PRINTS" id="PR00164">
    <property type="entry name" value="ABC2TRNSPORT"/>
</dbReference>
<evidence type="ECO:0000256" key="4">
    <source>
        <dbReference type="ARBA" id="ARBA00022475"/>
    </source>
</evidence>
<evidence type="ECO:0000256" key="5">
    <source>
        <dbReference type="ARBA" id="ARBA00022519"/>
    </source>
</evidence>
<dbReference type="InterPro" id="IPR047817">
    <property type="entry name" value="ABC2_TM_bact-type"/>
</dbReference>
<keyword evidence="5" id="KW-0997">Cell inner membrane</keyword>
<comment type="similarity">
    <text evidence="2 9">Belongs to the ABC-2 integral membrane protein family.</text>
</comment>
<evidence type="ECO:0000256" key="9">
    <source>
        <dbReference type="RuleBase" id="RU361157"/>
    </source>
</evidence>
<comment type="subcellular location">
    <subcellularLocation>
        <location evidence="1 9">Cell inner membrane</location>
        <topology evidence="1 9">Multi-pass membrane protein</topology>
    </subcellularLocation>
</comment>
<feature type="domain" description="ABC transmembrane type-2" evidence="10">
    <location>
        <begin position="31"/>
        <end position="253"/>
    </location>
</feature>
<dbReference type="RefSeq" id="WP_289784209.1">
    <property type="nucleotide sequence ID" value="NZ_JAUDJE010000001.1"/>
</dbReference>
<accession>A0ABT7VXV8</accession>
<dbReference type="PANTHER" id="PTHR30413:SF8">
    <property type="entry name" value="TRANSPORT PERMEASE PROTEIN"/>
    <property type="match status" value="1"/>
</dbReference>
<dbReference type="PANTHER" id="PTHR30413">
    <property type="entry name" value="INNER MEMBRANE TRANSPORT PERMEASE"/>
    <property type="match status" value="1"/>
</dbReference>
<keyword evidence="8 9" id="KW-0472">Membrane</keyword>
<dbReference type="Proteomes" id="UP001175604">
    <property type="component" value="Unassembled WGS sequence"/>
</dbReference>
<sequence length="260" mass="29948">MQKRSPFKVFRTVVYALVLREMQGRFGRMRMGAMWTIFEPLTHILAIMAIMVFLRGRTIPGLDYPVFLLVSLSAFLLFKNIALKLMGSVEANKALFAYKQIQPFSTFVARVVVEFSLSATVFLILLIVFTWIGYDTRIVHPIEWMGIMALGICFGFALGVTLALIVNIIPESKMVLRLIFMPLYLLSAVIYSPTHFPASWMPLLLWNPFLHILELIRVNVFPFYRMVDGVSLQYVIECTLVLLFLGMSMYRLRRLQLMSL</sequence>
<dbReference type="EMBL" id="JAUDJE010000001">
    <property type="protein sequence ID" value="MDM9557758.1"/>
    <property type="molecule type" value="Genomic_DNA"/>
</dbReference>
<comment type="caution">
    <text evidence="11">The sequence shown here is derived from an EMBL/GenBank/DDBJ whole genome shotgun (WGS) entry which is preliminary data.</text>
</comment>
<feature type="transmembrane region" description="Helical" evidence="9">
    <location>
        <begin position="231"/>
        <end position="250"/>
    </location>
</feature>
<dbReference type="InterPro" id="IPR013525">
    <property type="entry name" value="ABC2_TM"/>
</dbReference>
<evidence type="ECO:0000256" key="1">
    <source>
        <dbReference type="ARBA" id="ARBA00004429"/>
    </source>
</evidence>
<feature type="transmembrane region" description="Helical" evidence="9">
    <location>
        <begin position="32"/>
        <end position="54"/>
    </location>
</feature>
<feature type="transmembrane region" description="Helical" evidence="9">
    <location>
        <begin position="178"/>
        <end position="196"/>
    </location>
</feature>
<keyword evidence="4 9" id="KW-1003">Cell membrane</keyword>
<dbReference type="InterPro" id="IPR000412">
    <property type="entry name" value="ABC_2_transport"/>
</dbReference>
<feature type="transmembrane region" description="Helical" evidence="9">
    <location>
        <begin position="107"/>
        <end position="132"/>
    </location>
</feature>
<evidence type="ECO:0000256" key="6">
    <source>
        <dbReference type="ARBA" id="ARBA00022692"/>
    </source>
</evidence>
<feature type="transmembrane region" description="Helical" evidence="9">
    <location>
        <begin position="144"/>
        <end position="166"/>
    </location>
</feature>
<keyword evidence="12" id="KW-1185">Reference proteome</keyword>
<evidence type="ECO:0000256" key="2">
    <source>
        <dbReference type="ARBA" id="ARBA00007783"/>
    </source>
</evidence>
<evidence type="ECO:0000313" key="12">
    <source>
        <dbReference type="Proteomes" id="UP001175604"/>
    </source>
</evidence>
<proteinExistence type="inferred from homology"/>
<feature type="transmembrane region" description="Helical" evidence="9">
    <location>
        <begin position="66"/>
        <end position="86"/>
    </location>
</feature>
<dbReference type="Pfam" id="PF01061">
    <property type="entry name" value="ABC2_membrane"/>
    <property type="match status" value="1"/>
</dbReference>
<protein>
    <recommendedName>
        <fullName evidence="9">Transport permease protein</fullName>
    </recommendedName>
</protein>
<evidence type="ECO:0000256" key="3">
    <source>
        <dbReference type="ARBA" id="ARBA00022448"/>
    </source>
</evidence>
<gene>
    <name evidence="11" type="ORF">QUC21_01905</name>
</gene>
<evidence type="ECO:0000256" key="7">
    <source>
        <dbReference type="ARBA" id="ARBA00022989"/>
    </source>
</evidence>
<dbReference type="PROSITE" id="PS51012">
    <property type="entry name" value="ABC_TM2"/>
    <property type="match status" value="1"/>
</dbReference>